<dbReference type="OrthoDB" id="1105342at2759"/>
<dbReference type="ProteomicsDB" id="214586"/>
<dbReference type="Proteomes" id="UP000006548">
    <property type="component" value="Chromosome 2"/>
</dbReference>
<evidence type="ECO:0000313" key="2">
    <source>
        <dbReference type="EMBL" id="AEC10137.1"/>
    </source>
</evidence>
<dbReference type="TAIR" id="AT2G42540">
    <property type="gene designation" value="COR15A"/>
</dbReference>
<dbReference type="EMBL" id="CP002685">
    <property type="protein sequence ID" value="AEC10137.1"/>
    <property type="molecule type" value="Genomic_DNA"/>
</dbReference>
<reference evidence="3" key="2">
    <citation type="journal article" date="2017" name="Plant J.">
        <title>Araport11: a complete reannotation of the Arabidopsis thaliana reference genome.</title>
        <authorList>
            <person name="Cheng C.Y."/>
            <person name="Krishnakumar V."/>
            <person name="Chan A.P."/>
            <person name="Thibaud-Nissen F."/>
            <person name="Schobel S."/>
            <person name="Town C.D."/>
        </authorList>
    </citation>
    <scope>GENOME REANNOTATION</scope>
    <source>
        <strain evidence="3">cv. Columbia</strain>
    </source>
</reference>
<organism evidence="2 3">
    <name type="scientific">Arabidopsis thaliana</name>
    <name type="common">Mouse-ear cress</name>
    <dbReference type="NCBI Taxonomy" id="3702"/>
    <lineage>
        <taxon>Eukaryota</taxon>
        <taxon>Viridiplantae</taxon>
        <taxon>Streptophyta</taxon>
        <taxon>Embryophyta</taxon>
        <taxon>Tracheophyta</taxon>
        <taxon>Spermatophyta</taxon>
        <taxon>Magnoliopsida</taxon>
        <taxon>eudicotyledons</taxon>
        <taxon>Gunneridae</taxon>
        <taxon>Pentapetalae</taxon>
        <taxon>rosids</taxon>
        <taxon>malvids</taxon>
        <taxon>Brassicales</taxon>
        <taxon>Brassicaceae</taxon>
        <taxon>Camelineae</taxon>
        <taxon>Arabidopsis</taxon>
    </lineage>
</organism>
<accession>F4IP47</accession>
<evidence type="ECO:0000313" key="3">
    <source>
        <dbReference type="Proteomes" id="UP000006548"/>
    </source>
</evidence>
<proteinExistence type="evidence at protein level"/>
<dbReference type="GeneID" id="818854"/>
<evidence type="ECO:0007829" key="5">
    <source>
        <dbReference type="PeptideAtlas" id="F4IP47"/>
    </source>
</evidence>
<evidence type="ECO:0000313" key="1">
    <source>
        <dbReference type="Araport" id="AT2G42540"/>
    </source>
</evidence>
<gene>
    <name evidence="2 4" type="primary">COR15A</name>
    <name evidence="2" type="synonym">AtCOR15A</name>
    <name evidence="2" type="synonym">cold-regulated 15a</name>
    <name evidence="2" type="synonym">COR15</name>
    <name evidence="1 2" type="ordered locus">At2g42540</name>
    <name evidence="2" type="ORF">F14N22.19</name>
    <name evidence="2" type="ORF">F14N22_19</name>
</gene>
<evidence type="ECO:0007829" key="6">
    <source>
        <dbReference type="ProteomicsDB" id="F4IP47"/>
    </source>
</evidence>
<dbReference type="SMR" id="F4IP47"/>
<sequence>MASSFHSGAKQSSFGAVRVGQKTQFVVVSQRKKSLIYAAKGDGNILDDLNEATKKASDFVTDKTKEALADGEKAKDYVVEKNKAANKAAEFAEGKAGEAKDATK</sequence>
<dbReference type="AlphaFoldDB" id="F4IP47"/>
<dbReference type="HOGENOM" id="CLU_1951822_0_0_1"/>
<keyword evidence="3" id="KW-1185">Reference proteome</keyword>
<reference evidence="2 3" key="1">
    <citation type="journal article" date="1999" name="Nature">
        <title>Sequence and analysis of chromosome 2 of the plant Arabidopsis thaliana.</title>
        <authorList>
            <person name="Lin X."/>
            <person name="Kaul S."/>
            <person name="Rounsley S."/>
            <person name="Shea T.P."/>
            <person name="Benito M.I."/>
            <person name="Town C.D."/>
            <person name="Fujii C.Y."/>
            <person name="Mason T."/>
            <person name="Bowman C.L."/>
            <person name="Barnstead M."/>
            <person name="Feldblyum T.V."/>
            <person name="Buell C.R."/>
            <person name="Ketchum K.A."/>
            <person name="Lee J."/>
            <person name="Ronning C.M."/>
            <person name="Koo H.L."/>
            <person name="Moffat K.S."/>
            <person name="Cronin L.A."/>
            <person name="Shen M."/>
            <person name="Pai G."/>
            <person name="Van Aken S."/>
            <person name="Umayam L."/>
            <person name="Tallon L.J."/>
            <person name="Gill J.E."/>
            <person name="Adams M.D."/>
            <person name="Carrera A.J."/>
            <person name="Creasy T.H."/>
            <person name="Goodman H.M."/>
            <person name="Somerville C.R."/>
            <person name="Copenhaver G.P."/>
            <person name="Preuss D."/>
            <person name="Nierman W.C."/>
            <person name="White O."/>
            <person name="Eisen J.A."/>
            <person name="Salzberg S.L."/>
            <person name="Fraser C.M."/>
            <person name="Venter J.C."/>
        </authorList>
    </citation>
    <scope>NUCLEOTIDE SEQUENCE [LARGE SCALE GENOMIC DNA]</scope>
    <source>
        <strain evidence="3">cv. Columbia</strain>
    </source>
</reference>
<evidence type="ECO:0000313" key="4">
    <source>
        <dbReference type="TAIR" id="AT2G42540"/>
    </source>
</evidence>
<protein>
    <submittedName>
        <fullName evidence="2">Cold-regulated 15a</fullName>
    </submittedName>
</protein>
<dbReference type="Araport" id="AT2G42540"/>
<keyword evidence="5 6" id="KW-1267">Proteomics identification</keyword>
<dbReference type="RefSeq" id="NP_001189733.1">
    <property type="nucleotide sequence ID" value="NM_001202804.1"/>
</dbReference>
<name>F4IP47_ARATH</name>
<dbReference type="ExpressionAtlas" id="F4IP47">
    <property type="expression patterns" value="baseline and differential"/>
</dbReference>